<comment type="function">
    <text evidence="8">Catalyzes the ATP-dependent amidation of deamido-NAD to form NAD. Uses ammonia as a nitrogen source.</text>
</comment>
<dbReference type="GO" id="GO:0046872">
    <property type="term" value="F:metal ion binding"/>
    <property type="evidence" value="ECO:0007669"/>
    <property type="project" value="UniProtKB-KW"/>
</dbReference>
<feature type="domain" description="NAD/GMP synthase" evidence="12">
    <location>
        <begin position="133"/>
        <end position="256"/>
    </location>
</feature>
<feature type="binding site" evidence="8">
    <location>
        <position position="195"/>
    </location>
    <ligand>
        <name>ATP</name>
        <dbReference type="ChEBI" id="CHEBI:30616"/>
    </ligand>
</feature>
<dbReference type="Proteomes" id="UP000077339">
    <property type="component" value="Unassembled WGS sequence"/>
</dbReference>
<keyword evidence="14" id="KW-1185">Reference proteome</keyword>
<organism evidence="13 14">
    <name type="scientific">Kosmotoga arenicorallina S304</name>
    <dbReference type="NCBI Taxonomy" id="1453497"/>
    <lineage>
        <taxon>Bacteria</taxon>
        <taxon>Thermotogati</taxon>
        <taxon>Thermotogota</taxon>
        <taxon>Thermotogae</taxon>
        <taxon>Kosmotogales</taxon>
        <taxon>Kosmotogaceae</taxon>
        <taxon>Kosmotoga</taxon>
    </lineage>
</organism>
<dbReference type="InterPro" id="IPR014729">
    <property type="entry name" value="Rossmann-like_a/b/a_fold"/>
</dbReference>
<evidence type="ECO:0000256" key="10">
    <source>
        <dbReference type="RuleBase" id="RU003812"/>
    </source>
</evidence>
<dbReference type="UniPathway" id="UPA00253">
    <property type="reaction ID" value="UER00333"/>
</dbReference>
<feature type="domain" description="NAD/GMP synthase" evidence="12">
    <location>
        <begin position="2"/>
        <end position="89"/>
    </location>
</feature>
<evidence type="ECO:0000256" key="5">
    <source>
        <dbReference type="ARBA" id="ARBA00022840"/>
    </source>
</evidence>
<evidence type="ECO:0000256" key="11">
    <source>
        <dbReference type="RuleBase" id="RU004252"/>
    </source>
</evidence>
<evidence type="ECO:0000256" key="7">
    <source>
        <dbReference type="ARBA" id="ARBA00023027"/>
    </source>
</evidence>
<feature type="binding site" evidence="8">
    <location>
        <position position="30"/>
    </location>
    <ligand>
        <name>Mg(2+)</name>
        <dbReference type="ChEBI" id="CHEBI:18420"/>
    </ligand>
</feature>
<evidence type="ECO:0000313" key="14">
    <source>
        <dbReference type="Proteomes" id="UP000077339"/>
    </source>
</evidence>
<dbReference type="GO" id="GO:0008795">
    <property type="term" value="F:NAD+ synthase activity"/>
    <property type="evidence" value="ECO:0007669"/>
    <property type="project" value="UniProtKB-UniRule"/>
</dbReference>
<feature type="binding site" evidence="8">
    <location>
        <position position="186"/>
    </location>
    <ligand>
        <name>deamido-NAD(+)</name>
        <dbReference type="ChEBI" id="CHEBI:58437"/>
        <note>ligand shared between two neighboring subunits</note>
    </ligand>
</feature>
<comment type="caution">
    <text evidence="13">The sequence shown here is derived from an EMBL/GenBank/DDBJ whole genome shotgun (WGS) entry which is preliminary data.</text>
</comment>
<dbReference type="PATRIC" id="fig|1453497.3.peg.884"/>
<comment type="similarity">
    <text evidence="1 8 9">Belongs to the NAD synthetase family.</text>
</comment>
<protein>
    <recommendedName>
        <fullName evidence="8 10">NH(3)-dependent NAD(+) synthetase</fullName>
        <ecNumber evidence="8 10">6.3.1.5</ecNumber>
    </recommendedName>
</protein>
<feature type="binding site" evidence="8">
    <location>
        <position position="166"/>
    </location>
    <ligand>
        <name>ATP</name>
        <dbReference type="ChEBI" id="CHEBI:30616"/>
    </ligand>
</feature>
<evidence type="ECO:0000259" key="12">
    <source>
        <dbReference type="Pfam" id="PF02540"/>
    </source>
</evidence>
<feature type="binding site" evidence="8">
    <location>
        <begin position="24"/>
        <end position="31"/>
    </location>
    <ligand>
        <name>ATP</name>
        <dbReference type="ChEBI" id="CHEBI:30616"/>
    </ligand>
</feature>
<dbReference type="GO" id="GO:0009435">
    <property type="term" value="P:NAD+ biosynthetic process"/>
    <property type="evidence" value="ECO:0007669"/>
    <property type="project" value="UniProtKB-UniRule"/>
</dbReference>
<evidence type="ECO:0000256" key="4">
    <source>
        <dbReference type="ARBA" id="ARBA00022741"/>
    </source>
</evidence>
<evidence type="ECO:0000256" key="9">
    <source>
        <dbReference type="RuleBase" id="RU003811"/>
    </source>
</evidence>
<dbReference type="InterPro" id="IPR022926">
    <property type="entry name" value="NH(3)-dep_NAD(+)_synth"/>
</dbReference>
<feature type="binding site" description="in other chain" evidence="8">
    <location>
        <position position="179"/>
    </location>
    <ligand>
        <name>deamido-NAD(+)</name>
        <dbReference type="ChEBI" id="CHEBI:58437"/>
        <note>ligand shared between two neighboring subunits</note>
    </ligand>
</feature>
<keyword evidence="5 8" id="KW-0067">ATP-binding</keyword>
<dbReference type="NCBIfam" id="TIGR00552">
    <property type="entry name" value="nadE"/>
    <property type="match status" value="2"/>
</dbReference>
<dbReference type="GO" id="GO:0003952">
    <property type="term" value="F:NAD+ synthase (glutamine-hydrolyzing) activity"/>
    <property type="evidence" value="ECO:0007669"/>
    <property type="project" value="InterPro"/>
</dbReference>
<accession>A0A176JXJ7</accession>
<dbReference type="AlphaFoldDB" id="A0A176JXJ7"/>
<evidence type="ECO:0000256" key="2">
    <source>
        <dbReference type="ARBA" id="ARBA00022598"/>
    </source>
</evidence>
<keyword evidence="2 8" id="KW-0436">Ligase</keyword>
<comment type="subunit">
    <text evidence="8">Homodimer.</text>
</comment>
<keyword evidence="3 8" id="KW-0479">Metal-binding</keyword>
<dbReference type="InterPro" id="IPR022310">
    <property type="entry name" value="NAD/GMP_synthase"/>
</dbReference>
<dbReference type="PANTHER" id="PTHR23090:SF9">
    <property type="entry name" value="GLUTAMINE-DEPENDENT NAD(+) SYNTHETASE"/>
    <property type="match status" value="1"/>
</dbReference>
<dbReference type="Pfam" id="PF02540">
    <property type="entry name" value="NAD_synthase"/>
    <property type="match status" value="2"/>
</dbReference>
<dbReference type="PANTHER" id="PTHR23090">
    <property type="entry name" value="NH 3 /GLUTAMINE-DEPENDENT NAD + SYNTHETASE"/>
    <property type="match status" value="1"/>
</dbReference>
<feature type="binding site" description="in other chain" evidence="8">
    <location>
        <position position="146"/>
    </location>
    <ligand>
        <name>deamido-NAD(+)</name>
        <dbReference type="ChEBI" id="CHEBI:58437"/>
        <note>ligand shared between two neighboring subunits</note>
    </ligand>
</feature>
<evidence type="ECO:0000256" key="3">
    <source>
        <dbReference type="ARBA" id="ARBA00022723"/>
    </source>
</evidence>
<dbReference type="InterPro" id="IPR003694">
    <property type="entry name" value="NAD_synthase"/>
</dbReference>
<dbReference type="HAMAP" id="MF_00193">
    <property type="entry name" value="NadE_ammonia_dep"/>
    <property type="match status" value="1"/>
</dbReference>
<evidence type="ECO:0000256" key="1">
    <source>
        <dbReference type="ARBA" id="ARBA00005859"/>
    </source>
</evidence>
<dbReference type="RefSeq" id="WP_068348666.1">
    <property type="nucleotide sequence ID" value="NZ_JFHK01000022.1"/>
</dbReference>
<name>A0A176JXJ7_9BACT</name>
<dbReference type="EC" id="6.3.1.5" evidence="8 10"/>
<keyword evidence="7 8" id="KW-0520">NAD</keyword>
<dbReference type="GO" id="GO:0004359">
    <property type="term" value="F:glutaminase activity"/>
    <property type="evidence" value="ECO:0007669"/>
    <property type="project" value="InterPro"/>
</dbReference>
<dbReference type="EMBL" id="JFHK01000022">
    <property type="protein sequence ID" value="OAA28456.1"/>
    <property type="molecule type" value="Genomic_DNA"/>
</dbReference>
<feature type="binding site" evidence="8">
    <location>
        <position position="217"/>
    </location>
    <ligand>
        <name>ATP</name>
        <dbReference type="ChEBI" id="CHEBI:30616"/>
    </ligand>
</feature>
<reference evidence="13 14" key="1">
    <citation type="submission" date="2014-02" db="EMBL/GenBank/DDBJ databases">
        <title>Kosmotoga genome sequencing.</title>
        <authorList>
            <person name="Pollo S.M."/>
            <person name="Charchuk R."/>
            <person name="Nesbo C.L."/>
        </authorList>
    </citation>
    <scope>NUCLEOTIDE SEQUENCE [LARGE SCALE GENOMIC DNA]</scope>
    <source>
        <strain evidence="13 14">S304</strain>
    </source>
</reference>
<comment type="pathway">
    <text evidence="8 11">Cofactor biosynthesis; NAD(+) biosynthesis; NAD(+) from deamido-NAD(+) (ammonia route): step 1/1.</text>
</comment>
<dbReference type="STRING" id="1453497.AT15_04445"/>
<sequence>MVEKIISFIKQTVERYKYSGAVVGISGGVDSAVTAALCVRALGKERVFGLLLPERDSSPDSTKLGIEFCNWLGISYRIINITPTLRKMGVYKLQPPAFLIPYSIKKHYAIKKWKLQGSENAFIKDLKNIGDEEMRRGMAYYRAKHRVRMCLLYLEAEKKGFAVVGTTNRTEYLTGFYVKWGDDATDIEPLLHLYKTEVFELARILEIPERIVNRPPSPDLVPGLTDEVAMGISYTDLDRILQKIEKGKSLDDELPEKAEKVKVLLEAAKYRNLRMLSIRSIDQ</sequence>
<comment type="caution">
    <text evidence="8">Lacks conserved residue(s) required for the propagation of feature annotation.</text>
</comment>
<dbReference type="SUPFAM" id="SSF52402">
    <property type="entry name" value="Adenine nucleotide alpha hydrolases-like"/>
    <property type="match status" value="1"/>
</dbReference>
<gene>
    <name evidence="8" type="primary">nadE</name>
    <name evidence="13" type="ORF">AT15_04445</name>
</gene>
<dbReference type="GO" id="GO:0005737">
    <property type="term" value="C:cytoplasm"/>
    <property type="evidence" value="ECO:0007669"/>
    <property type="project" value="InterPro"/>
</dbReference>
<keyword evidence="4 8" id="KW-0547">Nucleotide-binding</keyword>
<evidence type="ECO:0000256" key="6">
    <source>
        <dbReference type="ARBA" id="ARBA00022842"/>
    </source>
</evidence>
<dbReference type="CDD" id="cd00553">
    <property type="entry name" value="NAD_synthase"/>
    <property type="match status" value="1"/>
</dbReference>
<evidence type="ECO:0000313" key="13">
    <source>
        <dbReference type="EMBL" id="OAA28456.1"/>
    </source>
</evidence>
<dbReference type="Gene3D" id="3.40.50.620">
    <property type="entry name" value="HUPs"/>
    <property type="match status" value="1"/>
</dbReference>
<feature type="binding site" evidence="8">
    <location>
        <position position="171"/>
    </location>
    <ligand>
        <name>Mg(2+)</name>
        <dbReference type="ChEBI" id="CHEBI:18420"/>
    </ligand>
</feature>
<keyword evidence="6 8" id="KW-0460">Magnesium</keyword>
<evidence type="ECO:0000256" key="8">
    <source>
        <dbReference type="HAMAP-Rule" id="MF_00193"/>
    </source>
</evidence>
<comment type="catalytic activity">
    <reaction evidence="8 10">
        <text>deamido-NAD(+) + NH4(+) + ATP = AMP + diphosphate + NAD(+) + H(+)</text>
        <dbReference type="Rhea" id="RHEA:21188"/>
        <dbReference type="ChEBI" id="CHEBI:15378"/>
        <dbReference type="ChEBI" id="CHEBI:28938"/>
        <dbReference type="ChEBI" id="CHEBI:30616"/>
        <dbReference type="ChEBI" id="CHEBI:33019"/>
        <dbReference type="ChEBI" id="CHEBI:57540"/>
        <dbReference type="ChEBI" id="CHEBI:58437"/>
        <dbReference type="ChEBI" id="CHEBI:456215"/>
        <dbReference type="EC" id="6.3.1.5"/>
    </reaction>
</comment>
<dbReference type="GO" id="GO:0005524">
    <property type="term" value="F:ATP binding"/>
    <property type="evidence" value="ECO:0007669"/>
    <property type="project" value="UniProtKB-UniRule"/>
</dbReference>
<dbReference type="OrthoDB" id="9803818at2"/>
<proteinExistence type="inferred from homology"/>